<dbReference type="Gene3D" id="1.20.1720.10">
    <property type="entry name" value="Multidrug resistance protein D"/>
    <property type="match status" value="1"/>
</dbReference>
<dbReference type="GO" id="GO:0016020">
    <property type="term" value="C:membrane"/>
    <property type="evidence" value="ECO:0007669"/>
    <property type="project" value="UniProtKB-SubCell"/>
</dbReference>
<feature type="transmembrane region" description="Helical" evidence="5">
    <location>
        <begin position="334"/>
        <end position="354"/>
    </location>
</feature>
<evidence type="ECO:0000259" key="6">
    <source>
        <dbReference type="PROSITE" id="PS50850"/>
    </source>
</evidence>
<feature type="transmembrane region" description="Helical" evidence="5">
    <location>
        <begin position="477"/>
        <end position="496"/>
    </location>
</feature>
<comment type="subcellular location">
    <subcellularLocation>
        <location evidence="1">Membrane</location>
        <topology evidence="1">Multi-pass membrane protein</topology>
    </subcellularLocation>
</comment>
<feature type="transmembrane region" description="Helical" evidence="5">
    <location>
        <begin position="271"/>
        <end position="292"/>
    </location>
</feature>
<dbReference type="PROSITE" id="PS00216">
    <property type="entry name" value="SUGAR_TRANSPORT_1"/>
    <property type="match status" value="1"/>
</dbReference>
<feature type="transmembrane region" description="Helical" evidence="5">
    <location>
        <begin position="53"/>
        <end position="71"/>
    </location>
</feature>
<gene>
    <name evidence="7" type="ORF">BJF93_04565</name>
</gene>
<feature type="transmembrane region" description="Helical" evidence="5">
    <location>
        <begin position="304"/>
        <end position="322"/>
    </location>
</feature>
<feature type="transmembrane region" description="Helical" evidence="5">
    <location>
        <begin position="83"/>
        <end position="102"/>
    </location>
</feature>
<feature type="transmembrane region" description="Helical" evidence="5">
    <location>
        <begin position="360"/>
        <end position="382"/>
    </location>
</feature>
<dbReference type="InterPro" id="IPR005829">
    <property type="entry name" value="Sugar_transporter_CS"/>
</dbReference>
<dbReference type="GO" id="GO:0022857">
    <property type="term" value="F:transmembrane transporter activity"/>
    <property type="evidence" value="ECO:0007669"/>
    <property type="project" value="InterPro"/>
</dbReference>
<evidence type="ECO:0000256" key="3">
    <source>
        <dbReference type="ARBA" id="ARBA00022989"/>
    </source>
</evidence>
<dbReference type="PANTHER" id="PTHR42718">
    <property type="entry name" value="MAJOR FACILITATOR SUPERFAMILY MULTIDRUG TRANSPORTER MFSC"/>
    <property type="match status" value="1"/>
</dbReference>
<evidence type="ECO:0000256" key="2">
    <source>
        <dbReference type="ARBA" id="ARBA00022692"/>
    </source>
</evidence>
<evidence type="ECO:0000256" key="4">
    <source>
        <dbReference type="ARBA" id="ARBA00023136"/>
    </source>
</evidence>
<evidence type="ECO:0000313" key="8">
    <source>
        <dbReference type="Proteomes" id="UP000186364"/>
    </source>
</evidence>
<feature type="transmembrane region" description="Helical" evidence="5">
    <location>
        <begin position="108"/>
        <end position="129"/>
    </location>
</feature>
<reference evidence="7 8" key="1">
    <citation type="submission" date="2016-09" db="EMBL/GenBank/DDBJ databases">
        <title>Rhizobium sp. nov., a novel species isolated from the rice rhizosphere.</title>
        <authorList>
            <person name="Zhao J."/>
            <person name="Zhang X."/>
        </authorList>
    </citation>
    <scope>NUCLEOTIDE SEQUENCE [LARGE SCALE GENOMIC DNA]</scope>
    <source>
        <strain evidence="7 8">1.7048</strain>
    </source>
</reference>
<accession>A0A1Q9AUQ0</accession>
<feature type="transmembrane region" description="Helical" evidence="5">
    <location>
        <begin position="403"/>
        <end position="422"/>
    </location>
</feature>
<dbReference type="CDD" id="cd17321">
    <property type="entry name" value="MFS_MMR_MDR_like"/>
    <property type="match status" value="1"/>
</dbReference>
<organism evidence="7 8">
    <name type="scientific">Xaviernesmea oryzae</name>
    <dbReference type="NCBI Taxonomy" id="464029"/>
    <lineage>
        <taxon>Bacteria</taxon>
        <taxon>Pseudomonadati</taxon>
        <taxon>Pseudomonadota</taxon>
        <taxon>Alphaproteobacteria</taxon>
        <taxon>Hyphomicrobiales</taxon>
        <taxon>Rhizobiaceae</taxon>
        <taxon>Rhizobium/Agrobacterium group</taxon>
        <taxon>Xaviernesmea</taxon>
    </lineage>
</organism>
<keyword evidence="3 5" id="KW-1133">Transmembrane helix</keyword>
<dbReference type="PRINTS" id="PR01036">
    <property type="entry name" value="TCRTETB"/>
</dbReference>
<feature type="domain" description="Major facilitator superfamily (MFS) profile" evidence="6">
    <location>
        <begin position="17"/>
        <end position="500"/>
    </location>
</feature>
<dbReference type="SUPFAM" id="SSF103473">
    <property type="entry name" value="MFS general substrate transporter"/>
    <property type="match status" value="1"/>
</dbReference>
<protein>
    <submittedName>
        <fullName evidence="7">MFS transporter</fullName>
    </submittedName>
</protein>
<dbReference type="AlphaFoldDB" id="A0A1Q9AUQ0"/>
<keyword evidence="4 5" id="KW-0472">Membrane</keyword>
<dbReference type="Pfam" id="PF07690">
    <property type="entry name" value="MFS_1"/>
    <property type="match status" value="1"/>
</dbReference>
<feature type="transmembrane region" description="Helical" evidence="5">
    <location>
        <begin position="174"/>
        <end position="193"/>
    </location>
</feature>
<evidence type="ECO:0000256" key="5">
    <source>
        <dbReference type="SAM" id="Phobius"/>
    </source>
</evidence>
<feature type="transmembrane region" description="Helical" evidence="5">
    <location>
        <begin position="205"/>
        <end position="222"/>
    </location>
</feature>
<proteinExistence type="predicted"/>
<dbReference type="InterPro" id="IPR036259">
    <property type="entry name" value="MFS_trans_sf"/>
</dbReference>
<evidence type="ECO:0000313" key="7">
    <source>
        <dbReference type="EMBL" id="OLP59181.1"/>
    </source>
</evidence>
<dbReference type="InterPro" id="IPR011701">
    <property type="entry name" value="MFS"/>
</dbReference>
<evidence type="ECO:0000256" key="1">
    <source>
        <dbReference type="ARBA" id="ARBA00004141"/>
    </source>
</evidence>
<keyword evidence="8" id="KW-1185">Reference proteome</keyword>
<comment type="caution">
    <text evidence="7">The sequence shown here is derived from an EMBL/GenBank/DDBJ whole genome shotgun (WGS) entry which is preliminary data.</text>
</comment>
<dbReference type="PROSITE" id="PS50850">
    <property type="entry name" value="MFS"/>
    <property type="match status" value="1"/>
</dbReference>
<dbReference type="RefSeq" id="WP_075628525.1">
    <property type="nucleotide sequence ID" value="NZ_FOAM01000004.1"/>
</dbReference>
<name>A0A1Q9AUQ0_9HYPH</name>
<feature type="transmembrane region" description="Helical" evidence="5">
    <location>
        <begin position="234"/>
        <end position="250"/>
    </location>
</feature>
<dbReference type="PANTHER" id="PTHR42718:SF49">
    <property type="entry name" value="EXPORT PROTEIN"/>
    <property type="match status" value="1"/>
</dbReference>
<feature type="transmembrane region" description="Helical" evidence="5">
    <location>
        <begin position="141"/>
        <end position="168"/>
    </location>
</feature>
<dbReference type="Proteomes" id="UP000186364">
    <property type="component" value="Unassembled WGS sequence"/>
</dbReference>
<dbReference type="EMBL" id="MKIP01000053">
    <property type="protein sequence ID" value="OLP59181.1"/>
    <property type="molecule type" value="Genomic_DNA"/>
</dbReference>
<sequence>MITSISPKNLTARNMAALAAVCLSALMLGLEISSIPAILPTLEQVLPADFRQLQWIMNAYTLAMTASLMAAGALADRFGRKRVFLIGIVLFGLASLACGLATTATTLIVARFAQGMSGATMLACQIAVLSHQFQNGPARGLAFSSWGVLFGSGLGFGPLIGGLVAALISWEWVFLVHVLLAVLTFVLAKTGVAESRDPQALRIDLPGIVSLSVAVFCLVYGITSGQGLGDREGLATFGLGLASFLTFLVVERRTRRPMFDFAVFRNRRFSGALLGASGMNFSFWPFVIYLPIYVQAIHHLDSVTAGLMLLSYTLPTLIMPPFAERLLARRGPGFVIPLGLFTIGLGFLVLRLTLFDATAGAWSLLPGCLIAGVGLGLTNTPVTNTATAAVSAERAGMASGMDMSARMISLAVNIALMGFILLRGVRLALQEMAPTLDGDQLAPLSEMIAAGNLVQAQAGGLGPEMARMALINGFGGVMLYGVFCAWSAAVLSLVLFGRCGRERPMTA</sequence>
<keyword evidence="2 5" id="KW-0812">Transmembrane</keyword>
<dbReference type="InterPro" id="IPR020846">
    <property type="entry name" value="MFS_dom"/>
</dbReference>
<dbReference type="Gene3D" id="1.20.1250.20">
    <property type="entry name" value="MFS general substrate transporter like domains"/>
    <property type="match status" value="1"/>
</dbReference>